<sequence length="254" mass="29638">MYNSIIMRFVLVLLMLSQCIDGPSRMEYSIIGNKIILRNSNGIPKLNETTTIIEAKYNFISELMPSTFSHGKFTHIDLKNNKIRDVHKNTFANQTKLKMLDLSGNGIRYFNDSLKNNSKLQKLYLHDNPHLYFLSLDLPENLQKLNMTNTSFNMTMDDLNKFKKLKYQGPLYTDRCTCNCICTEDKQEKSKTTKEMNNSAQELPKVASDLEDKVRFTWDWVHSLLTITIILETIVFSFIYFYSNSRHYQPAPQT</sequence>
<keyword evidence="5" id="KW-1185">Reference proteome</keyword>
<protein>
    <submittedName>
        <fullName evidence="4">Uncharacterized protein</fullName>
    </submittedName>
</protein>
<organism evidence="4 5">
    <name type="scientific">Ignelater luminosus</name>
    <name type="common">Cucubano</name>
    <name type="synonym">Pyrophorus luminosus</name>
    <dbReference type="NCBI Taxonomy" id="2038154"/>
    <lineage>
        <taxon>Eukaryota</taxon>
        <taxon>Metazoa</taxon>
        <taxon>Ecdysozoa</taxon>
        <taxon>Arthropoda</taxon>
        <taxon>Hexapoda</taxon>
        <taxon>Insecta</taxon>
        <taxon>Pterygota</taxon>
        <taxon>Neoptera</taxon>
        <taxon>Endopterygota</taxon>
        <taxon>Coleoptera</taxon>
        <taxon>Polyphaga</taxon>
        <taxon>Elateriformia</taxon>
        <taxon>Elateroidea</taxon>
        <taxon>Elateridae</taxon>
        <taxon>Agrypninae</taxon>
        <taxon>Pyrophorini</taxon>
        <taxon>Ignelater</taxon>
    </lineage>
</organism>
<dbReference type="EMBL" id="VTPC01000476">
    <property type="protein sequence ID" value="KAF2905665.1"/>
    <property type="molecule type" value="Genomic_DNA"/>
</dbReference>
<evidence type="ECO:0000256" key="1">
    <source>
        <dbReference type="ARBA" id="ARBA00022729"/>
    </source>
</evidence>
<feature type="transmembrane region" description="Helical" evidence="2">
    <location>
        <begin position="220"/>
        <end position="242"/>
    </location>
</feature>
<keyword evidence="2" id="KW-1133">Transmembrane helix</keyword>
<evidence type="ECO:0000256" key="3">
    <source>
        <dbReference type="SAM" id="SignalP"/>
    </source>
</evidence>
<dbReference type="Gene3D" id="3.80.10.10">
    <property type="entry name" value="Ribonuclease Inhibitor"/>
    <property type="match status" value="1"/>
</dbReference>
<gene>
    <name evidence="4" type="ORF">ILUMI_00517</name>
</gene>
<reference evidence="4" key="1">
    <citation type="submission" date="2019-08" db="EMBL/GenBank/DDBJ databases">
        <title>The genome of the North American firefly Photinus pyralis.</title>
        <authorList>
            <consortium name="Photinus pyralis genome working group"/>
            <person name="Fallon T.R."/>
            <person name="Sander Lower S.E."/>
            <person name="Weng J.-K."/>
        </authorList>
    </citation>
    <scope>NUCLEOTIDE SEQUENCE</scope>
    <source>
        <strain evidence="4">TRF0915ILg1</strain>
        <tissue evidence="4">Whole body</tissue>
    </source>
</reference>
<keyword evidence="1 3" id="KW-0732">Signal</keyword>
<dbReference type="SUPFAM" id="SSF52075">
    <property type="entry name" value="Outer arm dynein light chain 1"/>
    <property type="match status" value="1"/>
</dbReference>
<dbReference type="Pfam" id="PF13855">
    <property type="entry name" value="LRR_8"/>
    <property type="match status" value="1"/>
</dbReference>
<dbReference type="InterPro" id="IPR050328">
    <property type="entry name" value="Dev_Immune_Receptor"/>
</dbReference>
<feature type="chain" id="PRO_5035439956" evidence="3">
    <location>
        <begin position="23"/>
        <end position="254"/>
    </location>
</feature>
<dbReference type="GO" id="GO:0005615">
    <property type="term" value="C:extracellular space"/>
    <property type="evidence" value="ECO:0007669"/>
    <property type="project" value="TreeGrafter"/>
</dbReference>
<feature type="signal peptide" evidence="3">
    <location>
        <begin position="1"/>
        <end position="22"/>
    </location>
</feature>
<dbReference type="InterPro" id="IPR001611">
    <property type="entry name" value="Leu-rich_rpt"/>
</dbReference>
<evidence type="ECO:0000256" key="2">
    <source>
        <dbReference type="SAM" id="Phobius"/>
    </source>
</evidence>
<comment type="caution">
    <text evidence="4">The sequence shown here is derived from an EMBL/GenBank/DDBJ whole genome shotgun (WGS) entry which is preliminary data.</text>
</comment>
<dbReference type="InterPro" id="IPR032675">
    <property type="entry name" value="LRR_dom_sf"/>
</dbReference>
<dbReference type="PANTHER" id="PTHR24373:SF356">
    <property type="entry name" value="CD180 ANTIGEN"/>
    <property type="match status" value="1"/>
</dbReference>
<dbReference type="PANTHER" id="PTHR24373">
    <property type="entry name" value="SLIT RELATED LEUCINE-RICH REPEAT NEURONAL PROTEIN"/>
    <property type="match status" value="1"/>
</dbReference>
<dbReference type="OrthoDB" id="266138at2759"/>
<proteinExistence type="predicted"/>
<dbReference type="AlphaFoldDB" id="A0A8K0DSH8"/>
<name>A0A8K0DSH8_IGNLU</name>
<accession>A0A8K0DSH8</accession>
<keyword evidence="2" id="KW-0472">Membrane</keyword>
<evidence type="ECO:0000313" key="4">
    <source>
        <dbReference type="EMBL" id="KAF2905665.1"/>
    </source>
</evidence>
<keyword evidence="2" id="KW-0812">Transmembrane</keyword>
<dbReference type="GO" id="GO:0031012">
    <property type="term" value="C:extracellular matrix"/>
    <property type="evidence" value="ECO:0007669"/>
    <property type="project" value="TreeGrafter"/>
</dbReference>
<dbReference type="Proteomes" id="UP000801492">
    <property type="component" value="Unassembled WGS sequence"/>
</dbReference>
<evidence type="ECO:0000313" key="5">
    <source>
        <dbReference type="Proteomes" id="UP000801492"/>
    </source>
</evidence>